<organism evidence="2 3">
    <name type="scientific">Lophiostoma macrostomum CBS 122681</name>
    <dbReference type="NCBI Taxonomy" id="1314788"/>
    <lineage>
        <taxon>Eukaryota</taxon>
        <taxon>Fungi</taxon>
        <taxon>Dikarya</taxon>
        <taxon>Ascomycota</taxon>
        <taxon>Pezizomycotina</taxon>
        <taxon>Dothideomycetes</taxon>
        <taxon>Pleosporomycetidae</taxon>
        <taxon>Pleosporales</taxon>
        <taxon>Lophiostomataceae</taxon>
        <taxon>Lophiostoma</taxon>
    </lineage>
</organism>
<evidence type="ECO:0000313" key="3">
    <source>
        <dbReference type="Proteomes" id="UP000799324"/>
    </source>
</evidence>
<dbReference type="EMBL" id="MU004425">
    <property type="protein sequence ID" value="KAF2651451.1"/>
    <property type="molecule type" value="Genomic_DNA"/>
</dbReference>
<sequence>MSWFDRDLPLGLLLVRGSDILQDMAECSPSPSSSRDSTPVDYDDEPPPKHAPLEHVSEAEAQNSAFLRLPVDIFKCVTDYLDRDAAACLKRLCRGMSRSQVVDELLFRHPIQADDVKDVRRLDWKYRLNGLQRWSSFKKAVTDSNRHYVQKIALSHWCSLADFQWIQDNLPSLTGLELAAIKDFVWTPEETWSWKQLADACPKLFAQVEHLEVANWADYNAHSRIEYSYAYQDYRFRQKFRLSRRRDGGSVAKIIFPLCTRLKTLSIQERYSGFHTWNEWEVHQRVCSLVDGIVNHCPSSLRKLRVHDYAPYRSLFSTDATTWQNLTELEIGLFKWMDDRRDRDIMGPVPYRITPGNHHREEEEAFDDKSFDSCGRNHMELGQHVVQGVTASFEDLLLNLRTITRKYPNINVKPIASSKDIVLLPFHLINVTQRRSLHWQQHNSQQNAQNPQLDPVANKEIQESLRWLAASCGWRPVLAWDSMMCDTMVSTLRSLDIPIRMSIGDRTNNCTSPGLDGCLYFGDYKCFVGEDECKEELLAPTQARFNLASIAGLVDELSIQYPVDCPGVSGFARNGKRPSEAEKELLRKEMKGWRKFWKRYALLFKNLKKLTVTVPNEIYNDWGKCQSLTDLLADERWEMLDVDDKGIFELGPFGPFMSYSHIKYSFSRKRPRMKFVQRVFFRGDQRELPLVPEVMTEEKREEHEITEEMIATVITRAPHRFWPAKPPKVEKRKVEEEDDGDEVRDVKRVRAD</sequence>
<protein>
    <recommendedName>
        <fullName evidence="4">F-box domain-containing protein</fullName>
    </recommendedName>
</protein>
<proteinExistence type="predicted"/>
<evidence type="ECO:0000313" key="2">
    <source>
        <dbReference type="EMBL" id="KAF2651451.1"/>
    </source>
</evidence>
<keyword evidence="3" id="KW-1185">Reference proteome</keyword>
<evidence type="ECO:0000256" key="1">
    <source>
        <dbReference type="SAM" id="MobiDB-lite"/>
    </source>
</evidence>
<accession>A0A6A6SWU5</accession>
<evidence type="ECO:0008006" key="4">
    <source>
        <dbReference type="Google" id="ProtNLM"/>
    </source>
</evidence>
<feature type="region of interest" description="Disordered" evidence="1">
    <location>
        <begin position="25"/>
        <end position="51"/>
    </location>
</feature>
<feature type="region of interest" description="Disordered" evidence="1">
    <location>
        <begin position="724"/>
        <end position="752"/>
    </location>
</feature>
<dbReference type="AlphaFoldDB" id="A0A6A6SWU5"/>
<reference evidence="2" key="1">
    <citation type="journal article" date="2020" name="Stud. Mycol.">
        <title>101 Dothideomycetes genomes: a test case for predicting lifestyles and emergence of pathogens.</title>
        <authorList>
            <person name="Haridas S."/>
            <person name="Albert R."/>
            <person name="Binder M."/>
            <person name="Bloem J."/>
            <person name="Labutti K."/>
            <person name="Salamov A."/>
            <person name="Andreopoulos B."/>
            <person name="Baker S."/>
            <person name="Barry K."/>
            <person name="Bills G."/>
            <person name="Bluhm B."/>
            <person name="Cannon C."/>
            <person name="Castanera R."/>
            <person name="Culley D."/>
            <person name="Daum C."/>
            <person name="Ezra D."/>
            <person name="Gonzalez J."/>
            <person name="Henrissat B."/>
            <person name="Kuo A."/>
            <person name="Liang C."/>
            <person name="Lipzen A."/>
            <person name="Lutzoni F."/>
            <person name="Magnuson J."/>
            <person name="Mondo S."/>
            <person name="Nolan M."/>
            <person name="Ohm R."/>
            <person name="Pangilinan J."/>
            <person name="Park H.-J."/>
            <person name="Ramirez L."/>
            <person name="Alfaro M."/>
            <person name="Sun H."/>
            <person name="Tritt A."/>
            <person name="Yoshinaga Y."/>
            <person name="Zwiers L.-H."/>
            <person name="Turgeon B."/>
            <person name="Goodwin S."/>
            <person name="Spatafora J."/>
            <person name="Crous P."/>
            <person name="Grigoriev I."/>
        </authorList>
    </citation>
    <scope>NUCLEOTIDE SEQUENCE</scope>
    <source>
        <strain evidence="2">CBS 122681</strain>
    </source>
</reference>
<dbReference type="OrthoDB" id="3889716at2759"/>
<gene>
    <name evidence="2" type="ORF">K491DRAFT_665489</name>
</gene>
<feature type="compositionally biased region" description="Basic and acidic residues" evidence="1">
    <location>
        <begin position="743"/>
        <end position="752"/>
    </location>
</feature>
<dbReference type="Proteomes" id="UP000799324">
    <property type="component" value="Unassembled WGS sequence"/>
</dbReference>
<name>A0A6A6SWU5_9PLEO</name>